<sequence length="147" mass="16547">MRIICINLPLIKEANQSIIATVFLHCFLLLLHNQISQSLAVAVAAVCTMSLRVGTELSENSDHVIGRKQLFIFYSNSRKLMIDQMASFGSRRALGKVPRIQCRMEDLASKGCVVMLLIQKDEYESKHCDRQMRQSVVVLNGASMFIT</sequence>
<dbReference type="Proteomes" id="UP000054995">
    <property type="component" value="Unassembled WGS sequence"/>
</dbReference>
<reference evidence="1 2" key="1">
    <citation type="submission" date="2015-01" db="EMBL/GenBank/DDBJ databases">
        <title>Evolution of Trichinella species and genotypes.</title>
        <authorList>
            <person name="Korhonen P.K."/>
            <person name="Edoardo P."/>
            <person name="Giuseppe L.R."/>
            <person name="Gasser R.B."/>
        </authorList>
    </citation>
    <scope>NUCLEOTIDE SEQUENCE [LARGE SCALE GENOMIC DNA]</scope>
    <source>
        <strain evidence="1">ISS470</strain>
    </source>
</reference>
<evidence type="ECO:0000313" key="2">
    <source>
        <dbReference type="Proteomes" id="UP000054995"/>
    </source>
</evidence>
<gene>
    <name evidence="1" type="ORF">T4D_8987</name>
</gene>
<organism evidence="1 2">
    <name type="scientific">Trichinella pseudospiralis</name>
    <name type="common">Parasitic roundworm</name>
    <dbReference type="NCBI Taxonomy" id="6337"/>
    <lineage>
        <taxon>Eukaryota</taxon>
        <taxon>Metazoa</taxon>
        <taxon>Ecdysozoa</taxon>
        <taxon>Nematoda</taxon>
        <taxon>Enoplea</taxon>
        <taxon>Dorylaimia</taxon>
        <taxon>Trichinellida</taxon>
        <taxon>Trichinellidae</taxon>
        <taxon>Trichinella</taxon>
    </lineage>
</organism>
<name>A0A0V1F6Z6_TRIPS</name>
<proteinExistence type="predicted"/>
<accession>A0A0V1F6Z6</accession>
<protein>
    <submittedName>
        <fullName evidence="1">Uncharacterized protein</fullName>
    </submittedName>
</protein>
<keyword evidence="2" id="KW-1185">Reference proteome</keyword>
<evidence type="ECO:0000313" key="1">
    <source>
        <dbReference type="EMBL" id="KRY81844.1"/>
    </source>
</evidence>
<dbReference type="EMBL" id="JYDT01000202">
    <property type="protein sequence ID" value="KRY81844.1"/>
    <property type="molecule type" value="Genomic_DNA"/>
</dbReference>
<dbReference type="AlphaFoldDB" id="A0A0V1F6Z6"/>
<comment type="caution">
    <text evidence="1">The sequence shown here is derived from an EMBL/GenBank/DDBJ whole genome shotgun (WGS) entry which is preliminary data.</text>
</comment>